<keyword evidence="1 3" id="KW-0251">Elongation factor</keyword>
<evidence type="ECO:0000313" key="6">
    <source>
        <dbReference type="EMBL" id="TID18150.1"/>
    </source>
</evidence>
<proteinExistence type="predicted"/>
<dbReference type="InterPro" id="IPR001662">
    <property type="entry name" value="EF1B_G_C"/>
</dbReference>
<dbReference type="PANTHER" id="PTHR43986">
    <property type="entry name" value="ELONGATION FACTOR 1-GAMMA"/>
    <property type="match status" value="1"/>
</dbReference>
<gene>
    <name evidence="6" type="ORF">CANINC_003891</name>
</gene>
<dbReference type="FunFam" id="3.30.70.1010:FF:000001">
    <property type="entry name" value="Elongation factor 1-gamma 1"/>
    <property type="match status" value="1"/>
</dbReference>
<dbReference type="GO" id="GO:0005634">
    <property type="term" value="C:nucleus"/>
    <property type="evidence" value="ECO:0007669"/>
    <property type="project" value="TreeGrafter"/>
</dbReference>
<evidence type="ECO:0008006" key="8">
    <source>
        <dbReference type="Google" id="ProtNLM"/>
    </source>
</evidence>
<dbReference type="SMART" id="SM01183">
    <property type="entry name" value="EF1G"/>
    <property type="match status" value="1"/>
</dbReference>
<dbReference type="STRING" id="52247.A0A4V6TTQ1"/>
<dbReference type="Pfam" id="PF00043">
    <property type="entry name" value="GST_C"/>
    <property type="match status" value="1"/>
</dbReference>
<accession>A0A4V6TTQ1</accession>
<dbReference type="Pfam" id="PF00647">
    <property type="entry name" value="EF1G"/>
    <property type="match status" value="1"/>
</dbReference>
<evidence type="ECO:0000259" key="5">
    <source>
        <dbReference type="PROSITE" id="PS50405"/>
    </source>
</evidence>
<organism evidence="6 7">
    <name type="scientific">Pichia inconspicua</name>
    <dbReference type="NCBI Taxonomy" id="52247"/>
    <lineage>
        <taxon>Eukaryota</taxon>
        <taxon>Fungi</taxon>
        <taxon>Dikarya</taxon>
        <taxon>Ascomycota</taxon>
        <taxon>Saccharomycotina</taxon>
        <taxon>Pichiomycetes</taxon>
        <taxon>Pichiales</taxon>
        <taxon>Pichiaceae</taxon>
        <taxon>Pichia</taxon>
    </lineage>
</organism>
<dbReference type="AlphaFoldDB" id="A0A4V6TTQ1"/>
<dbReference type="SUPFAM" id="SSF89942">
    <property type="entry name" value="eEF1-gamma domain"/>
    <property type="match status" value="1"/>
</dbReference>
<feature type="domain" description="GST C-terminal" evidence="5">
    <location>
        <begin position="18"/>
        <end position="148"/>
    </location>
</feature>
<evidence type="ECO:0000256" key="1">
    <source>
        <dbReference type="ARBA" id="ARBA00022768"/>
    </source>
</evidence>
<dbReference type="PANTHER" id="PTHR43986:SF1">
    <property type="entry name" value="ELONGATION FACTOR 1-GAMMA"/>
    <property type="match status" value="1"/>
</dbReference>
<dbReference type="GO" id="GO:0003746">
    <property type="term" value="F:translation elongation factor activity"/>
    <property type="evidence" value="ECO:0007669"/>
    <property type="project" value="UniProtKB-UniRule"/>
</dbReference>
<dbReference type="InterPro" id="IPR036282">
    <property type="entry name" value="Glutathione-S-Trfase_C_sf"/>
</dbReference>
<dbReference type="Gene3D" id="1.20.1050.10">
    <property type="match status" value="1"/>
</dbReference>
<dbReference type="PROSITE" id="PS50040">
    <property type="entry name" value="EF1G_C"/>
    <property type="match status" value="1"/>
</dbReference>
<reference evidence="6 7" key="1">
    <citation type="journal article" date="2019" name="Front. Genet.">
        <title>Whole-Genome Sequencing of the Opportunistic Yeast Pathogen Candida inconspicua Uncovers Its Hybrid Origin.</title>
        <authorList>
            <person name="Mixao V."/>
            <person name="Hansen A.P."/>
            <person name="Saus E."/>
            <person name="Boekhout T."/>
            <person name="Lass-Florl C."/>
            <person name="Gabaldon T."/>
        </authorList>
    </citation>
    <scope>NUCLEOTIDE SEQUENCE [LARGE SCALE GENOMIC DNA]</scope>
    <source>
        <strain evidence="6 7">CBS 180</strain>
    </source>
</reference>
<dbReference type="Gene3D" id="3.30.70.1010">
    <property type="entry name" value="Translation elongation factor EF1B, gamma chain, conserved domain"/>
    <property type="match status" value="1"/>
</dbReference>
<evidence type="ECO:0000256" key="3">
    <source>
        <dbReference type="PROSITE-ProRule" id="PRU00519"/>
    </source>
</evidence>
<dbReference type="PROSITE" id="PS50405">
    <property type="entry name" value="GST_CTER"/>
    <property type="match status" value="1"/>
</dbReference>
<evidence type="ECO:0000259" key="4">
    <source>
        <dbReference type="PROSITE" id="PS50040"/>
    </source>
</evidence>
<evidence type="ECO:0000256" key="2">
    <source>
        <dbReference type="ARBA" id="ARBA00022917"/>
    </source>
</evidence>
<protein>
    <recommendedName>
        <fullName evidence="8">Elongation factor 1-gamma</fullName>
    </recommendedName>
</protein>
<dbReference type="Proteomes" id="UP000307173">
    <property type="component" value="Unassembled WGS sequence"/>
</dbReference>
<dbReference type="SUPFAM" id="SSF47616">
    <property type="entry name" value="GST C-terminal domain-like"/>
    <property type="match status" value="1"/>
</dbReference>
<feature type="domain" description="EF-1-gamma C-terminal" evidence="4">
    <location>
        <begin position="154"/>
        <end position="316"/>
    </location>
</feature>
<dbReference type="GO" id="GO:0005737">
    <property type="term" value="C:cytoplasm"/>
    <property type="evidence" value="ECO:0007669"/>
    <property type="project" value="TreeGrafter"/>
</dbReference>
<dbReference type="EMBL" id="SELW01000612">
    <property type="protein sequence ID" value="TID18150.1"/>
    <property type="molecule type" value="Genomic_DNA"/>
</dbReference>
<dbReference type="OrthoDB" id="249703at2759"/>
<dbReference type="InterPro" id="IPR036433">
    <property type="entry name" value="EF1B_G_C_sf"/>
</dbReference>
<dbReference type="InterPro" id="IPR010987">
    <property type="entry name" value="Glutathione-S-Trfase_C-like"/>
</dbReference>
<evidence type="ECO:0000313" key="7">
    <source>
        <dbReference type="Proteomes" id="UP000307173"/>
    </source>
</evidence>
<dbReference type="InterPro" id="IPR004046">
    <property type="entry name" value="GST_C"/>
</dbReference>
<name>A0A4V6TTQ1_9ASCO</name>
<keyword evidence="2 3" id="KW-0648">Protein biosynthesis</keyword>
<comment type="caution">
    <text evidence="6">The sequence shown here is derived from an EMBL/GenBank/DDBJ whole genome shotgun (WGS) entry which is preliminary data.</text>
</comment>
<sequence length="316" mass="36410">MSQVISLHDDDSPLIGTSLQSKAQILGYMCFAAAEMMDPIDKIISILLGRVPFDEDALFLATEEIDSHVEELEAKLVDNTFLVDQTISVADLFIATCFYRCFTLIFDIKWRNDHPTFMNWFDTVSKHPIVVDFFNTIPFIDKRVETPIAKKKSTMNISQYLKKPPLPLDEWKKVYSNSKTKEEALTYFWNTFYDDENWSLWRVDYKYNDELTQCFMSKNLVGGFSNRLLASINNMFGCFVIYGENNNNGIIGAFLVRGQDAIAAFSVAPEWDSYSYTKLDASKPKDRSFVENLWNCDKHVTVNGEIKQIVDVKVFK</sequence>
<keyword evidence="7" id="KW-1185">Reference proteome</keyword>
<dbReference type="InterPro" id="IPR050802">
    <property type="entry name" value="EF-GSTs"/>
</dbReference>